<dbReference type="InterPro" id="IPR045538">
    <property type="entry name" value="CIS_TMP"/>
</dbReference>
<dbReference type="EMBL" id="CP151800">
    <property type="protein sequence ID" value="WZV98412.1"/>
    <property type="molecule type" value="Genomic_DNA"/>
</dbReference>
<evidence type="ECO:0000313" key="2">
    <source>
        <dbReference type="Proteomes" id="UP001466893"/>
    </source>
</evidence>
<evidence type="ECO:0000313" key="1">
    <source>
        <dbReference type="EMBL" id="WZV98412.1"/>
    </source>
</evidence>
<protein>
    <submittedName>
        <fullName evidence="1">Contractile injection system tape measure protein</fullName>
    </submittedName>
</protein>
<accession>A0ABZ3B6Y1</accession>
<reference evidence="1 2" key="1">
    <citation type="submission" date="2024-04" db="EMBL/GenBank/DDBJ databases">
        <title>Kosakonia calanthae sp. nov., a halophilic bacterium isolated from leaves of Calanthe tiplacata.</title>
        <authorList>
            <person name="Wu P."/>
        </authorList>
    </citation>
    <scope>NUCLEOTIDE SEQUENCE [LARGE SCALE GENOMIC DNA]</scope>
    <source>
        <strain evidence="1 2">BYX6</strain>
    </source>
</reference>
<gene>
    <name evidence="1" type="ORF">AAEY27_00485</name>
</gene>
<organism evidence="1 2">
    <name type="scientific">Kosakonia calanthes</name>
    <dbReference type="NCBI Taxonomy" id="3139408"/>
    <lineage>
        <taxon>Bacteria</taxon>
        <taxon>Pseudomonadati</taxon>
        <taxon>Pseudomonadota</taxon>
        <taxon>Gammaproteobacteria</taxon>
        <taxon>Enterobacterales</taxon>
        <taxon>Enterobacteriaceae</taxon>
        <taxon>Kosakonia</taxon>
    </lineage>
</organism>
<keyword evidence="2" id="KW-1185">Reference proteome</keyword>
<dbReference type="RefSeq" id="WP_342323020.1">
    <property type="nucleotide sequence ID" value="NZ_CP151800.1"/>
</dbReference>
<dbReference type="Proteomes" id="UP001466893">
    <property type="component" value="Chromosome"/>
</dbReference>
<sequence length="525" mass="58348">MTKPDICVKVIRMAFTVDSLSTQKLVRERQILNKNTLASLLQNSKNAYSITDDFIIHRVVLDLGLIPHQHFSIYFHQRLHSALVKLFIQLQAVARNAPLSAGEVMQHAKEDADVALVSHAIACLQPTALAPAGLLALTLAVRYQSLLRALNARSAATPALATSLTGVLDHSITALRSTQQEENRSGAIPTRLTPQHLAMLALRFLLLEGEGQRWLSQHSLTHEQRDALASAIVRRDIPVEQLLQCIAYLEPLPVAQARLIAGRWIIPLWRYPGMPQAVLQQAGKTVMRQNERYLASLLPGRIAMPVLMSETAENILATRSDQQAIDNAASQRGPDVAGRQIRPSADSLSTPGLPVANAGVILFWPLFTQWFTALGLMEEKHFLSDETRWQAVVAIDWLVWQQETPDAPRLVVNQFLCGLPLSEPPSSLAALPEDLQQRTLAWAAAVSQQLSAFEKMSLTDIRQLFLQRPGELFTDQIPAVLNVQPEPFDVLLTKWPWPLNLAYLPWFDVPLIIEWPGSEPAGVRL</sequence>
<name>A0ABZ3B6Y1_9ENTR</name>
<dbReference type="Pfam" id="PF19268">
    <property type="entry name" value="CIS_TMP"/>
    <property type="match status" value="1"/>
</dbReference>
<proteinExistence type="predicted"/>